<protein>
    <submittedName>
        <fullName evidence="2">Uncharacterized protein</fullName>
    </submittedName>
</protein>
<keyword evidence="3" id="KW-1185">Reference proteome</keyword>
<reference evidence="2 3" key="1">
    <citation type="journal article" date="2022" name="G3 (Bethesda)">
        <title>Enemy or ally: a genomic approach to elucidate the lifestyle of Phyllosticta citrichinaensis.</title>
        <authorList>
            <person name="Buijs V.A."/>
            <person name="Groenewald J.Z."/>
            <person name="Haridas S."/>
            <person name="LaButti K.M."/>
            <person name="Lipzen A."/>
            <person name="Martin F.M."/>
            <person name="Barry K."/>
            <person name="Grigoriev I.V."/>
            <person name="Crous P.W."/>
            <person name="Seidl M.F."/>
        </authorList>
    </citation>
    <scope>NUCLEOTIDE SEQUENCE [LARGE SCALE GENOMIC DNA]</scope>
    <source>
        <strain evidence="2 3">CBS 129764</strain>
    </source>
</reference>
<dbReference type="EMBL" id="JBBWUH010000003">
    <property type="protein sequence ID" value="KAK8174064.1"/>
    <property type="molecule type" value="Genomic_DNA"/>
</dbReference>
<evidence type="ECO:0000313" key="2">
    <source>
        <dbReference type="EMBL" id="KAK8174064.1"/>
    </source>
</evidence>
<proteinExistence type="predicted"/>
<organism evidence="2 3">
    <name type="scientific">Phyllosticta citrichinensis</name>
    <dbReference type="NCBI Taxonomy" id="1130410"/>
    <lineage>
        <taxon>Eukaryota</taxon>
        <taxon>Fungi</taxon>
        <taxon>Dikarya</taxon>
        <taxon>Ascomycota</taxon>
        <taxon>Pezizomycotina</taxon>
        <taxon>Dothideomycetes</taxon>
        <taxon>Dothideomycetes incertae sedis</taxon>
        <taxon>Botryosphaeriales</taxon>
        <taxon>Phyllostictaceae</taxon>
        <taxon>Phyllosticta</taxon>
    </lineage>
</organism>
<feature type="transmembrane region" description="Helical" evidence="1">
    <location>
        <begin position="179"/>
        <end position="197"/>
    </location>
</feature>
<accession>A0ABR1Y0E1</accession>
<evidence type="ECO:0000313" key="3">
    <source>
        <dbReference type="Proteomes" id="UP001456524"/>
    </source>
</evidence>
<keyword evidence="1" id="KW-0812">Transmembrane</keyword>
<gene>
    <name evidence="2" type="ORF">IWX90DRAFT_162562</name>
</gene>
<name>A0ABR1Y0E1_9PEZI</name>
<keyword evidence="1" id="KW-0472">Membrane</keyword>
<dbReference type="Proteomes" id="UP001456524">
    <property type="component" value="Unassembled WGS sequence"/>
</dbReference>
<sequence length="204" mass="22142">MHAWFALRRFPGGSLNLAQMQTTHPFRCLSAQPPKGKAAIETRLGLAPRKRARRLTLPASRQAGLPISIWQREADGVRGGGCICTKRPSRIATAVSPSIYQARQARQAGRQGSQGRAAAAAAGLMKPCGLRFDAAALPCLAASMLLVSPPHLSAASPPLPLPLILPTLMHCRSSQVKRMASSIFFIFYLFISFLEIGRPRHQLR</sequence>
<keyword evidence="1" id="KW-1133">Transmembrane helix</keyword>
<evidence type="ECO:0000256" key="1">
    <source>
        <dbReference type="SAM" id="Phobius"/>
    </source>
</evidence>
<comment type="caution">
    <text evidence="2">The sequence shown here is derived from an EMBL/GenBank/DDBJ whole genome shotgun (WGS) entry which is preliminary data.</text>
</comment>